<dbReference type="Gene3D" id="3.20.170.20">
    <property type="entry name" value="Protein of unknown function DUF952"/>
    <property type="match status" value="1"/>
</dbReference>
<dbReference type="Pfam" id="PF06108">
    <property type="entry name" value="DUF952"/>
    <property type="match status" value="1"/>
</dbReference>
<gene>
    <name evidence="1" type="ORF">EOK75_09485</name>
</gene>
<reference evidence="1 2" key="1">
    <citation type="submission" date="2019-05" db="EMBL/GenBank/DDBJ databases">
        <title>Pseudorhodobacter turbinis sp. nov., isolated from the gut of the Korean turban shell.</title>
        <authorList>
            <person name="Jeong Y.-S."/>
            <person name="Kang W.-R."/>
            <person name="Bae J.-W."/>
        </authorList>
    </citation>
    <scope>NUCLEOTIDE SEQUENCE [LARGE SCALE GENOMIC DNA]</scope>
    <source>
        <strain evidence="1 2">S12M18</strain>
    </source>
</reference>
<name>A0A4P8EGM0_9RHOB</name>
<dbReference type="InterPro" id="IPR009297">
    <property type="entry name" value="DUF952"/>
</dbReference>
<evidence type="ECO:0000313" key="2">
    <source>
        <dbReference type="Proteomes" id="UP000298631"/>
    </source>
</evidence>
<dbReference type="PANTHER" id="PTHR34129:SF1">
    <property type="entry name" value="DUF952 DOMAIN-CONTAINING PROTEIN"/>
    <property type="match status" value="1"/>
</dbReference>
<dbReference type="AlphaFoldDB" id="A0A4P8EGM0"/>
<keyword evidence="2" id="KW-1185">Reference proteome</keyword>
<evidence type="ECO:0000313" key="1">
    <source>
        <dbReference type="EMBL" id="QCO55949.1"/>
    </source>
</evidence>
<dbReference type="OrthoDB" id="9799937at2"/>
<accession>A0A4P8EGM0</accession>
<protein>
    <submittedName>
        <fullName evidence="1">DUF952 domain-containing protein</fullName>
    </submittedName>
</protein>
<dbReference type="SUPFAM" id="SSF56399">
    <property type="entry name" value="ADP-ribosylation"/>
    <property type="match status" value="1"/>
</dbReference>
<proteinExistence type="predicted"/>
<organism evidence="1 2">
    <name type="scientific">Pseudorhodobacter turbinis</name>
    <dbReference type="NCBI Taxonomy" id="2500533"/>
    <lineage>
        <taxon>Bacteria</taxon>
        <taxon>Pseudomonadati</taxon>
        <taxon>Pseudomonadota</taxon>
        <taxon>Alphaproteobacteria</taxon>
        <taxon>Rhodobacterales</taxon>
        <taxon>Paracoccaceae</taxon>
        <taxon>Pseudorhodobacter</taxon>
    </lineage>
</organism>
<dbReference type="Proteomes" id="UP000298631">
    <property type="component" value="Chromosome"/>
</dbReference>
<dbReference type="RefSeq" id="WP_137193737.1">
    <property type="nucleotide sequence ID" value="NZ_CP039964.1"/>
</dbReference>
<sequence length="118" mass="12789">MLIFKILRRAEWNALQAAGETAGAPIDLIDGYVHFSTAAQAAETAAKHFADQSDLVLLAIESDSLGDDLKWEPARAGALFPHLYRNLRMTDVLWDKALPLGASGHIFPEGHMFAGGKS</sequence>
<dbReference type="PANTHER" id="PTHR34129">
    <property type="entry name" value="BLR1139 PROTEIN"/>
    <property type="match status" value="1"/>
</dbReference>
<dbReference type="KEGG" id="pseb:EOK75_09485"/>
<dbReference type="EMBL" id="CP039964">
    <property type="protein sequence ID" value="QCO55949.1"/>
    <property type="molecule type" value="Genomic_DNA"/>
</dbReference>